<keyword evidence="4" id="KW-1185">Reference proteome</keyword>
<feature type="domain" description="Bulb-type lectin" evidence="2">
    <location>
        <begin position="29"/>
        <end position="186"/>
    </location>
</feature>
<dbReference type="SUPFAM" id="SSF51110">
    <property type="entry name" value="alpha-D-mannose-specific plant lectins"/>
    <property type="match status" value="1"/>
</dbReference>
<evidence type="ECO:0000256" key="1">
    <source>
        <dbReference type="SAM" id="SignalP"/>
    </source>
</evidence>
<evidence type="ECO:0000259" key="2">
    <source>
        <dbReference type="PROSITE" id="PS50927"/>
    </source>
</evidence>
<protein>
    <recommendedName>
        <fullName evidence="2">Bulb-type lectin domain-containing protein</fullName>
    </recommendedName>
</protein>
<dbReference type="PROSITE" id="PS50927">
    <property type="entry name" value="BULB_LECTIN"/>
    <property type="match status" value="1"/>
</dbReference>
<proteinExistence type="predicted"/>
<evidence type="ECO:0000313" key="4">
    <source>
        <dbReference type="Proteomes" id="UP000602284"/>
    </source>
</evidence>
<evidence type="ECO:0000313" key="3">
    <source>
        <dbReference type="EMBL" id="MBL0388284.1"/>
    </source>
</evidence>
<feature type="signal peptide" evidence="1">
    <location>
        <begin position="1"/>
        <end position="28"/>
    </location>
</feature>
<dbReference type="RefSeq" id="WP_201637078.1">
    <property type="nucleotide sequence ID" value="NZ_JAEQNB010000005.1"/>
</dbReference>
<sequence>MKKSVKMACFAFLALSVLQIPAASSAFASDTLHPGETLSNNGMLVSADGRFALDMQSDGNLDLYNNGNALWSSHTNGAWYNPNPFYSPFSTDPSMYVYAQFTVWAQVLRLDNSGVLRITDAGNTHTFWVADTNTWMTNWYHPPMIKPTGLVGDTLIVQSDGNCVLYDTVHGGGSWMPVWATNTGGR</sequence>
<name>A0ABS1JDB9_9BACL</name>
<accession>A0ABS1JDB9</accession>
<gene>
    <name evidence="3" type="ORF">JJB07_16895</name>
</gene>
<keyword evidence="1" id="KW-0732">Signal</keyword>
<dbReference type="InterPro" id="IPR036426">
    <property type="entry name" value="Bulb-type_lectin_dom_sf"/>
</dbReference>
<dbReference type="EMBL" id="JAEQNB010000005">
    <property type="protein sequence ID" value="MBL0388284.1"/>
    <property type="molecule type" value="Genomic_DNA"/>
</dbReference>
<dbReference type="Gene3D" id="2.90.10.30">
    <property type="match status" value="1"/>
</dbReference>
<organism evidence="3 4">
    <name type="scientific">Tumebacillus amylolyticus</name>
    <dbReference type="NCBI Taxonomy" id="2801339"/>
    <lineage>
        <taxon>Bacteria</taxon>
        <taxon>Bacillati</taxon>
        <taxon>Bacillota</taxon>
        <taxon>Bacilli</taxon>
        <taxon>Bacillales</taxon>
        <taxon>Alicyclobacillaceae</taxon>
        <taxon>Tumebacillus</taxon>
    </lineage>
</organism>
<dbReference type="Proteomes" id="UP000602284">
    <property type="component" value="Unassembled WGS sequence"/>
</dbReference>
<feature type="chain" id="PRO_5046896434" description="Bulb-type lectin domain-containing protein" evidence="1">
    <location>
        <begin position="29"/>
        <end position="186"/>
    </location>
</feature>
<dbReference type="InterPro" id="IPR001480">
    <property type="entry name" value="Bulb-type_lectin_dom"/>
</dbReference>
<dbReference type="Gene3D" id="2.90.10.10">
    <property type="entry name" value="Bulb-type lectin domain"/>
    <property type="match status" value="1"/>
</dbReference>
<reference evidence="3 4" key="1">
    <citation type="submission" date="2021-01" db="EMBL/GenBank/DDBJ databases">
        <title>Tumebacillus sp. strain ITR2 16S ribosomal RNA gene Genome sequencing and assembly.</title>
        <authorList>
            <person name="Kang M."/>
        </authorList>
    </citation>
    <scope>NUCLEOTIDE SEQUENCE [LARGE SCALE GENOMIC DNA]</scope>
    <source>
        <strain evidence="3 4">ITR2</strain>
    </source>
</reference>
<comment type="caution">
    <text evidence="3">The sequence shown here is derived from an EMBL/GenBank/DDBJ whole genome shotgun (WGS) entry which is preliminary data.</text>
</comment>